<reference evidence="3 4" key="1">
    <citation type="submission" date="2018-08" db="EMBL/GenBank/DDBJ databases">
        <title>Genome and evolution of the arbuscular mycorrhizal fungus Diversispora epigaea (formerly Glomus versiforme) and its bacterial endosymbionts.</title>
        <authorList>
            <person name="Sun X."/>
            <person name="Fei Z."/>
            <person name="Harrison M."/>
        </authorList>
    </citation>
    <scope>NUCLEOTIDE SEQUENCE [LARGE SCALE GENOMIC DNA]</scope>
    <source>
        <strain evidence="3 4">IT104</strain>
    </source>
</reference>
<accession>A0A397JQT0</accession>
<protein>
    <submittedName>
        <fullName evidence="3">Uncharacterized protein</fullName>
    </submittedName>
</protein>
<evidence type="ECO:0000313" key="3">
    <source>
        <dbReference type="EMBL" id="RHZ86840.1"/>
    </source>
</evidence>
<name>A0A397JQT0_9GLOM</name>
<dbReference type="Proteomes" id="UP000266861">
    <property type="component" value="Unassembled WGS sequence"/>
</dbReference>
<evidence type="ECO:0000256" key="1">
    <source>
        <dbReference type="SAM" id="MobiDB-lite"/>
    </source>
</evidence>
<sequence>MYSQHVKRCSENYASSSSEEIFIQNESDIIMSDKNNEIIYISDDESKSSPLYKDNSKNNEIIYISDDESKSIEIDERLQNIDSLTFEEHTIHVVKTIELKHTSIQYEELVSREPEFETEESKFESDKTESKSESDKTKFESDKTDNEFNKFEEFKSAEKETETIPKFSNNISSGNFHTFFFIFLTLLVIFEVQSDFLLKCF</sequence>
<keyword evidence="4" id="KW-1185">Reference proteome</keyword>
<evidence type="ECO:0000256" key="2">
    <source>
        <dbReference type="SAM" id="Phobius"/>
    </source>
</evidence>
<feature type="transmembrane region" description="Helical" evidence="2">
    <location>
        <begin position="176"/>
        <end position="198"/>
    </location>
</feature>
<keyword evidence="2" id="KW-1133">Transmembrane helix</keyword>
<evidence type="ECO:0000313" key="4">
    <source>
        <dbReference type="Proteomes" id="UP000266861"/>
    </source>
</evidence>
<proteinExistence type="predicted"/>
<organism evidence="3 4">
    <name type="scientific">Diversispora epigaea</name>
    <dbReference type="NCBI Taxonomy" id="1348612"/>
    <lineage>
        <taxon>Eukaryota</taxon>
        <taxon>Fungi</taxon>
        <taxon>Fungi incertae sedis</taxon>
        <taxon>Mucoromycota</taxon>
        <taxon>Glomeromycotina</taxon>
        <taxon>Glomeromycetes</taxon>
        <taxon>Diversisporales</taxon>
        <taxon>Diversisporaceae</taxon>
        <taxon>Diversispora</taxon>
    </lineage>
</organism>
<comment type="caution">
    <text evidence="3">The sequence shown here is derived from an EMBL/GenBank/DDBJ whole genome shotgun (WGS) entry which is preliminary data.</text>
</comment>
<keyword evidence="2" id="KW-0472">Membrane</keyword>
<dbReference type="AlphaFoldDB" id="A0A397JQT0"/>
<keyword evidence="2" id="KW-0812">Transmembrane</keyword>
<dbReference type="EMBL" id="PQFF01000041">
    <property type="protein sequence ID" value="RHZ86840.1"/>
    <property type="molecule type" value="Genomic_DNA"/>
</dbReference>
<gene>
    <name evidence="3" type="ORF">Glove_43g5</name>
</gene>
<feature type="region of interest" description="Disordered" evidence="1">
    <location>
        <begin position="115"/>
        <end position="144"/>
    </location>
</feature>